<feature type="signal peptide" evidence="7">
    <location>
        <begin position="1"/>
        <end position="16"/>
    </location>
</feature>
<keyword evidence="5 6" id="KW-0472">Membrane</keyword>
<dbReference type="Pfam" id="PF00482">
    <property type="entry name" value="T2SSF"/>
    <property type="match status" value="1"/>
</dbReference>
<dbReference type="InterPro" id="IPR042094">
    <property type="entry name" value="T2SS_GspF_sf"/>
</dbReference>
<sequence>MGTCLLAVLCCMTAFAASALLFGAMTDVLRRRRAGVSGQPSGQLGAYARVLRAGVGWMRPFARAALQVGAVRSWANEAALSLGQRGIPASAENACSLAVVAVVAVLCAGWAVSGDFAAGCAVAACVVLALRGVVKRGSDERLEALRDAVPEALRSLGVCFQAGFSLLQTFRQTASELQGPLRESFEQAVHVLETGGTVSEALECLRKSSSSELAFVAVALDVQHTAGGSMRQVLDAAGDSIAAEAELRRSMRVQTAQAKLSARVVSVMPFVLIAVFTLTTEDFLAPFFQSFAGFALLFLAVAMQASGILLVRRMLTIEEF</sequence>
<dbReference type="Gene3D" id="1.20.81.30">
    <property type="entry name" value="Type II secretion system (T2SS), domain F"/>
    <property type="match status" value="1"/>
</dbReference>
<comment type="subcellular location">
    <subcellularLocation>
        <location evidence="1">Cell membrane</location>
        <topology evidence="1">Multi-pass membrane protein</topology>
    </subcellularLocation>
</comment>
<dbReference type="AlphaFoldDB" id="A0A9D0ZYP4"/>
<evidence type="ECO:0000313" key="10">
    <source>
        <dbReference type="Proteomes" id="UP000824261"/>
    </source>
</evidence>
<reference evidence="9" key="2">
    <citation type="journal article" date="2021" name="PeerJ">
        <title>Extensive microbial diversity within the chicken gut microbiome revealed by metagenomics and culture.</title>
        <authorList>
            <person name="Gilroy R."/>
            <person name="Ravi A."/>
            <person name="Getino M."/>
            <person name="Pursley I."/>
            <person name="Horton D.L."/>
            <person name="Alikhan N.F."/>
            <person name="Baker D."/>
            <person name="Gharbi K."/>
            <person name="Hall N."/>
            <person name="Watson M."/>
            <person name="Adriaenssens E.M."/>
            <person name="Foster-Nyarko E."/>
            <person name="Jarju S."/>
            <person name="Secka A."/>
            <person name="Antonio M."/>
            <person name="Oren A."/>
            <person name="Chaudhuri R.R."/>
            <person name="La Ragione R."/>
            <person name="Hildebrand F."/>
            <person name="Pallen M.J."/>
        </authorList>
    </citation>
    <scope>NUCLEOTIDE SEQUENCE</scope>
    <source>
        <strain evidence="9">ChiGjej1B1-2707</strain>
    </source>
</reference>
<feature type="transmembrane region" description="Helical" evidence="6">
    <location>
        <begin position="260"/>
        <end position="279"/>
    </location>
</feature>
<dbReference type="EMBL" id="DVGB01000026">
    <property type="protein sequence ID" value="HIR01050.1"/>
    <property type="molecule type" value="Genomic_DNA"/>
</dbReference>
<gene>
    <name evidence="9" type="ORF">IAA69_02105</name>
</gene>
<evidence type="ECO:0000256" key="2">
    <source>
        <dbReference type="ARBA" id="ARBA00022475"/>
    </source>
</evidence>
<evidence type="ECO:0000256" key="3">
    <source>
        <dbReference type="ARBA" id="ARBA00022692"/>
    </source>
</evidence>
<organism evidence="9 10">
    <name type="scientific">Candidatus Aveggerthella stercoripullorum</name>
    <dbReference type="NCBI Taxonomy" id="2840688"/>
    <lineage>
        <taxon>Bacteria</taxon>
        <taxon>Bacillati</taxon>
        <taxon>Actinomycetota</taxon>
        <taxon>Coriobacteriia</taxon>
        <taxon>Eggerthellales</taxon>
        <taxon>Eggerthellaceae</taxon>
        <taxon>Eggerthellaceae incertae sedis</taxon>
        <taxon>Candidatus Aveggerthella</taxon>
    </lineage>
</organism>
<keyword evidence="3 6" id="KW-0812">Transmembrane</keyword>
<accession>A0A9D0ZYP4</accession>
<dbReference type="Proteomes" id="UP000824261">
    <property type="component" value="Unassembled WGS sequence"/>
</dbReference>
<evidence type="ECO:0000256" key="7">
    <source>
        <dbReference type="SAM" id="SignalP"/>
    </source>
</evidence>
<protein>
    <submittedName>
        <fullName evidence="9">Type II secretion system F family protein</fullName>
    </submittedName>
</protein>
<keyword evidence="7" id="KW-0732">Signal</keyword>
<dbReference type="GO" id="GO:0005886">
    <property type="term" value="C:plasma membrane"/>
    <property type="evidence" value="ECO:0007669"/>
    <property type="project" value="UniProtKB-SubCell"/>
</dbReference>
<evidence type="ECO:0000256" key="1">
    <source>
        <dbReference type="ARBA" id="ARBA00004651"/>
    </source>
</evidence>
<evidence type="ECO:0000313" key="9">
    <source>
        <dbReference type="EMBL" id="HIR01050.1"/>
    </source>
</evidence>
<keyword evidence="4 6" id="KW-1133">Transmembrane helix</keyword>
<dbReference type="InterPro" id="IPR018076">
    <property type="entry name" value="T2SS_GspF_dom"/>
</dbReference>
<evidence type="ECO:0000256" key="6">
    <source>
        <dbReference type="SAM" id="Phobius"/>
    </source>
</evidence>
<feature type="transmembrane region" description="Helical" evidence="6">
    <location>
        <begin position="97"/>
        <end position="130"/>
    </location>
</feature>
<feature type="transmembrane region" description="Helical" evidence="6">
    <location>
        <begin position="291"/>
        <end position="311"/>
    </location>
</feature>
<comment type="caution">
    <text evidence="9">The sequence shown here is derived from an EMBL/GenBank/DDBJ whole genome shotgun (WGS) entry which is preliminary data.</text>
</comment>
<evidence type="ECO:0000256" key="5">
    <source>
        <dbReference type="ARBA" id="ARBA00023136"/>
    </source>
</evidence>
<name>A0A9D0ZYP4_9ACTN</name>
<dbReference type="PANTHER" id="PTHR35007">
    <property type="entry name" value="INTEGRAL MEMBRANE PROTEIN-RELATED"/>
    <property type="match status" value="1"/>
</dbReference>
<evidence type="ECO:0000259" key="8">
    <source>
        <dbReference type="Pfam" id="PF00482"/>
    </source>
</evidence>
<evidence type="ECO:0000256" key="4">
    <source>
        <dbReference type="ARBA" id="ARBA00022989"/>
    </source>
</evidence>
<proteinExistence type="predicted"/>
<keyword evidence="2" id="KW-1003">Cell membrane</keyword>
<feature type="chain" id="PRO_5039572104" evidence="7">
    <location>
        <begin position="17"/>
        <end position="320"/>
    </location>
</feature>
<feature type="domain" description="Type II secretion system protein GspF" evidence="8">
    <location>
        <begin position="152"/>
        <end position="276"/>
    </location>
</feature>
<dbReference type="PANTHER" id="PTHR35007:SF1">
    <property type="entry name" value="PILUS ASSEMBLY PROTEIN"/>
    <property type="match status" value="1"/>
</dbReference>
<reference evidence="9" key="1">
    <citation type="submission" date="2020-10" db="EMBL/GenBank/DDBJ databases">
        <authorList>
            <person name="Gilroy R."/>
        </authorList>
    </citation>
    <scope>NUCLEOTIDE SEQUENCE</scope>
    <source>
        <strain evidence="9">ChiGjej1B1-2707</strain>
    </source>
</reference>